<sequence>MSVLDQLPPEYARDLSEPIRAAIAASGRKLVALDDDPTGVQTVHDTAVLARWEVADLAAELRDPRPVCFVLTNSRSLPEPEAVVINQEVAANLLAASGRTGVEFAIASRSDSTLRGHYPAETDALAVAIGGVDGVLIVPAFFEGGRYTVGDVHWVRDGDRFVPAGDTEFARDATFGYVRSNLREWVAEKTRGRVPASEVGSISIEDVRHGGPDRVASILQGIGGGRPVVVNAATYRDLDVVVLGLLRAEASGKRFLYRTGAGFVRTRAGLSERPLLSRVDLLGPGAATSLPGLVAVGSHVRRTSEQLAELLRLPTVAPIELDVRVVLDPSSRDGEVHRAQEAADAALDHGLTPVVATSRAVAAPADRTAQLNVGRAVSAALVQVVAGVRHRPGWIVGKGGITSSDVGTEALGARRAIVLGQVRPGIPVWRLGPETRYPGLPYVVFPGNVGGTQTLAEVVSLGGIIGLRGAREPGAVPERMAP</sequence>
<dbReference type="Gene3D" id="3.40.50.10840">
    <property type="entry name" value="Putative sugar-binding, N-terminal domain"/>
    <property type="match status" value="1"/>
</dbReference>
<dbReference type="Pfam" id="PF17042">
    <property type="entry name" value="NBD_C"/>
    <property type="match status" value="1"/>
</dbReference>
<keyword evidence="2" id="KW-0808">Transferase</keyword>
<evidence type="ECO:0000256" key="3">
    <source>
        <dbReference type="ARBA" id="ARBA00022741"/>
    </source>
</evidence>
<keyword evidence="5" id="KW-0067">ATP-binding</keyword>
<dbReference type="Gene3D" id="3.40.980.20">
    <property type="entry name" value="Four-carbon acid sugar kinase, nucleotide binding domain"/>
    <property type="match status" value="1"/>
</dbReference>
<accession>A0A6J4U730</accession>
<feature type="domain" description="Four-carbon acid sugar kinase nucleotide binding" evidence="8">
    <location>
        <begin position="293"/>
        <end position="455"/>
    </location>
</feature>
<reference evidence="9" key="1">
    <citation type="submission" date="2020-02" db="EMBL/GenBank/DDBJ databases">
        <authorList>
            <person name="Meier V. D."/>
        </authorList>
    </citation>
    <scope>NUCLEOTIDE SEQUENCE</scope>
    <source>
        <strain evidence="9">AVDCRST_MAG19</strain>
    </source>
</reference>
<gene>
    <name evidence="9" type="ORF">AVDCRST_MAG19-1651</name>
</gene>
<name>A0A6J4U730_9BACT</name>
<organism evidence="9">
    <name type="scientific">uncultured Thermomicrobiales bacterium</name>
    <dbReference type="NCBI Taxonomy" id="1645740"/>
    <lineage>
        <taxon>Bacteria</taxon>
        <taxon>Pseudomonadati</taxon>
        <taxon>Thermomicrobiota</taxon>
        <taxon>Thermomicrobia</taxon>
        <taxon>Thermomicrobiales</taxon>
        <taxon>environmental samples</taxon>
    </lineage>
</organism>
<dbReference type="GO" id="GO:0016301">
    <property type="term" value="F:kinase activity"/>
    <property type="evidence" value="ECO:0007669"/>
    <property type="project" value="UniProtKB-KW"/>
</dbReference>
<evidence type="ECO:0000259" key="7">
    <source>
        <dbReference type="Pfam" id="PF07005"/>
    </source>
</evidence>
<dbReference type="InterPro" id="IPR042213">
    <property type="entry name" value="NBD_C_sf"/>
</dbReference>
<dbReference type="GO" id="GO:0005524">
    <property type="term" value="F:ATP binding"/>
    <property type="evidence" value="ECO:0007669"/>
    <property type="project" value="UniProtKB-KW"/>
</dbReference>
<proteinExistence type="inferred from homology"/>
<dbReference type="EMBL" id="CADCWL010000001">
    <property type="protein sequence ID" value="CAA9542347.1"/>
    <property type="molecule type" value="Genomic_DNA"/>
</dbReference>
<feature type="domain" description="Four-carbon acid sugar kinase N-terminal" evidence="7">
    <location>
        <begin position="30"/>
        <end position="265"/>
    </location>
</feature>
<protein>
    <recommendedName>
        <fullName evidence="10">Hydroxyacid dehydrogenase</fullName>
    </recommendedName>
</protein>
<evidence type="ECO:0000256" key="2">
    <source>
        <dbReference type="ARBA" id="ARBA00022679"/>
    </source>
</evidence>
<evidence type="ECO:0000256" key="1">
    <source>
        <dbReference type="ARBA" id="ARBA00005715"/>
    </source>
</evidence>
<comment type="similarity">
    <text evidence="1">Belongs to the four-carbon acid sugar kinase family.</text>
</comment>
<keyword evidence="3" id="KW-0547">Nucleotide-binding</keyword>
<dbReference type="AlphaFoldDB" id="A0A6J4U730"/>
<evidence type="ECO:0000259" key="8">
    <source>
        <dbReference type="Pfam" id="PF17042"/>
    </source>
</evidence>
<dbReference type="Pfam" id="PF07005">
    <property type="entry name" value="SBD_N"/>
    <property type="match status" value="1"/>
</dbReference>
<evidence type="ECO:0000256" key="5">
    <source>
        <dbReference type="ARBA" id="ARBA00022840"/>
    </source>
</evidence>
<evidence type="ECO:0000256" key="4">
    <source>
        <dbReference type="ARBA" id="ARBA00022777"/>
    </source>
</evidence>
<dbReference type="InterPro" id="IPR031475">
    <property type="entry name" value="NBD_C"/>
</dbReference>
<dbReference type="SUPFAM" id="SSF142764">
    <property type="entry name" value="YgbK-like"/>
    <property type="match status" value="1"/>
</dbReference>
<evidence type="ECO:0000313" key="9">
    <source>
        <dbReference type="EMBL" id="CAA9542347.1"/>
    </source>
</evidence>
<keyword evidence="6" id="KW-0119">Carbohydrate metabolism</keyword>
<dbReference type="InterPro" id="IPR037051">
    <property type="entry name" value="4-carb_acid_sugar_kinase_N_sf"/>
</dbReference>
<evidence type="ECO:0000256" key="6">
    <source>
        <dbReference type="ARBA" id="ARBA00023277"/>
    </source>
</evidence>
<keyword evidence="4" id="KW-0418">Kinase</keyword>
<evidence type="ECO:0008006" key="10">
    <source>
        <dbReference type="Google" id="ProtNLM"/>
    </source>
</evidence>
<dbReference type="InterPro" id="IPR010737">
    <property type="entry name" value="4-carb_acid_sugar_kinase_N"/>
</dbReference>